<gene>
    <name evidence="3" type="ORF">DWW24_01820</name>
</gene>
<organism evidence="3 4">
    <name type="scientific">Odoribacter splanchnicus</name>
    <dbReference type="NCBI Taxonomy" id="28118"/>
    <lineage>
        <taxon>Bacteria</taxon>
        <taxon>Pseudomonadati</taxon>
        <taxon>Bacteroidota</taxon>
        <taxon>Bacteroidia</taxon>
        <taxon>Bacteroidales</taxon>
        <taxon>Odoribacteraceae</taxon>
        <taxon>Odoribacter</taxon>
    </lineage>
</organism>
<proteinExistence type="predicted"/>
<evidence type="ECO:0000313" key="3">
    <source>
        <dbReference type="EMBL" id="RGV30169.1"/>
    </source>
</evidence>
<dbReference type="GO" id="GO:0016757">
    <property type="term" value="F:glycosyltransferase activity"/>
    <property type="evidence" value="ECO:0007669"/>
    <property type="project" value="InterPro"/>
</dbReference>
<feature type="domain" description="Glycosyl transferase family 1" evidence="1">
    <location>
        <begin position="176"/>
        <end position="335"/>
    </location>
</feature>
<dbReference type="SUPFAM" id="SSF53756">
    <property type="entry name" value="UDP-Glycosyltransferase/glycogen phosphorylase"/>
    <property type="match status" value="1"/>
</dbReference>
<dbReference type="AlphaFoldDB" id="A0A412WSI7"/>
<evidence type="ECO:0000259" key="2">
    <source>
        <dbReference type="Pfam" id="PF13439"/>
    </source>
</evidence>
<dbReference type="PANTHER" id="PTHR12526:SF630">
    <property type="entry name" value="GLYCOSYLTRANSFERASE"/>
    <property type="match status" value="1"/>
</dbReference>
<evidence type="ECO:0000313" key="4">
    <source>
        <dbReference type="Proteomes" id="UP000283426"/>
    </source>
</evidence>
<evidence type="ECO:0000259" key="1">
    <source>
        <dbReference type="Pfam" id="PF00534"/>
    </source>
</evidence>
<comment type="caution">
    <text evidence="3">The sequence shown here is derived from an EMBL/GenBank/DDBJ whole genome shotgun (WGS) entry which is preliminary data.</text>
</comment>
<dbReference type="Pfam" id="PF13439">
    <property type="entry name" value="Glyco_transf_4"/>
    <property type="match status" value="1"/>
</dbReference>
<accession>A0A412WSI7</accession>
<feature type="domain" description="Glycosyltransferase subfamily 4-like N-terminal" evidence="2">
    <location>
        <begin position="16"/>
        <end position="166"/>
    </location>
</feature>
<dbReference type="InterPro" id="IPR001296">
    <property type="entry name" value="Glyco_trans_1"/>
</dbReference>
<dbReference type="PANTHER" id="PTHR12526">
    <property type="entry name" value="GLYCOSYLTRANSFERASE"/>
    <property type="match status" value="1"/>
</dbReference>
<dbReference type="InterPro" id="IPR028098">
    <property type="entry name" value="Glyco_trans_4-like_N"/>
</dbReference>
<keyword evidence="3" id="KW-0808">Transferase</keyword>
<dbReference type="Proteomes" id="UP000283426">
    <property type="component" value="Unassembled WGS sequence"/>
</dbReference>
<protein>
    <submittedName>
        <fullName evidence="3">Glycosyltransferase family 4 protein</fullName>
    </submittedName>
</protein>
<dbReference type="Pfam" id="PF00534">
    <property type="entry name" value="Glycos_transf_1"/>
    <property type="match status" value="1"/>
</dbReference>
<dbReference type="EMBL" id="QRYW01000003">
    <property type="protein sequence ID" value="RGV30169.1"/>
    <property type="molecule type" value="Genomic_DNA"/>
</dbReference>
<name>A0A412WSI7_9BACT</name>
<dbReference type="Gene3D" id="3.40.50.2000">
    <property type="entry name" value="Glycogen Phosphorylase B"/>
    <property type="match status" value="2"/>
</dbReference>
<sequence>MANHTLLIVGGTLQQGGAERIISVLSEKFLEYFAEVKIALWREAPVFYTVTEKIEIVSVPKWSGEKSVMRQMVWFRKYVKRLKPDAVLSFLAPFNMLSLVSLAGTGIPVYIASRSDPHYDAPNRWWRWVRDGIYHLADGISVQSDGNKEYFSKYLRKKVSVIYNPVFIRSELVGKALETPKELVIVSVGRLNRVKNQVLLLEVFQEIHRLYPDYRLVIYGEGDYREVLERKIRDLQLGACVSLPGACADVLTRILPAEIFVMTSDYEGMSNALIEAMVLGLPVISTRVSGAVDIIRDGENGRLVDVRDAEGVKAALIEWLEHKEKAQACARKGIKLADRLQLKIIVQEWLRFMKMDIKNKERICKRF</sequence>
<dbReference type="RefSeq" id="WP_118107132.1">
    <property type="nucleotide sequence ID" value="NZ_QRYW01000003.1"/>
</dbReference>
<reference evidence="3 4" key="1">
    <citation type="submission" date="2018-08" db="EMBL/GenBank/DDBJ databases">
        <title>A genome reference for cultivated species of the human gut microbiota.</title>
        <authorList>
            <person name="Zou Y."/>
            <person name="Xue W."/>
            <person name="Luo G."/>
        </authorList>
    </citation>
    <scope>NUCLEOTIDE SEQUENCE [LARGE SCALE GENOMIC DNA]</scope>
    <source>
        <strain evidence="3 4">AF14-6AC</strain>
    </source>
</reference>